<dbReference type="EMBL" id="MT144588">
    <property type="protein sequence ID" value="QJH93382.1"/>
    <property type="molecule type" value="Genomic_DNA"/>
</dbReference>
<reference evidence="1" key="1">
    <citation type="submission" date="2020-03" db="EMBL/GenBank/DDBJ databases">
        <title>The deep terrestrial virosphere.</title>
        <authorList>
            <person name="Holmfeldt K."/>
            <person name="Nilsson E."/>
            <person name="Simone D."/>
            <person name="Lopez-Fernandez M."/>
            <person name="Wu X."/>
            <person name="de Brujin I."/>
            <person name="Lundin D."/>
            <person name="Andersson A."/>
            <person name="Bertilsson S."/>
            <person name="Dopson M."/>
        </authorList>
    </citation>
    <scope>NUCLEOTIDE SEQUENCE</scope>
    <source>
        <strain evidence="1">TM448A01973</strain>
        <strain evidence="2">TM448B00061</strain>
    </source>
</reference>
<evidence type="ECO:0000313" key="1">
    <source>
        <dbReference type="EMBL" id="QJA51088.1"/>
    </source>
</evidence>
<organism evidence="1">
    <name type="scientific">viral metagenome</name>
    <dbReference type="NCBI Taxonomy" id="1070528"/>
    <lineage>
        <taxon>unclassified sequences</taxon>
        <taxon>metagenomes</taxon>
        <taxon>organismal metagenomes</taxon>
    </lineage>
</organism>
<protein>
    <submittedName>
        <fullName evidence="1">Uncharacterized protein</fullName>
    </submittedName>
</protein>
<evidence type="ECO:0000313" key="2">
    <source>
        <dbReference type="EMBL" id="QJH93382.1"/>
    </source>
</evidence>
<dbReference type="AlphaFoldDB" id="A0A6H1ZU96"/>
<accession>A0A6H1ZU96</accession>
<dbReference type="EMBL" id="MT144236">
    <property type="protein sequence ID" value="QJA51088.1"/>
    <property type="molecule type" value="Genomic_DNA"/>
</dbReference>
<gene>
    <name evidence="1" type="ORF">TM448A01973_0020</name>
    <name evidence="2" type="ORF">TM448B00061_0002</name>
</gene>
<name>A0A6H1ZU96_9ZZZZ</name>
<sequence>MTVAQLRRELADLPSDMQVLVPAGTDWRTIVLVRPNLMAERNMCSGYFTPVKRKGALLAVLLCPFDFEED</sequence>
<proteinExistence type="predicted"/>